<sequence>MSLALLMTMAALLAAQDGATPASPPAGVGRVVREADVRVMQPPPHNGTGMSTAYRISDGVPNRAMEFRKRILHPGASIGLHPIAHDEVYYVVSGAGVVSSDGEDAVVGPGDAAYLYDGNVVGIRQTGDEDLVLIISYPLSKRRD</sequence>
<protein>
    <submittedName>
        <fullName evidence="3">Cupin domain-containing protein</fullName>
    </submittedName>
</protein>
<name>A0ABZ2ILM2_9CAUL</name>
<feature type="chain" id="PRO_5045309374" evidence="1">
    <location>
        <begin position="20"/>
        <end position="144"/>
    </location>
</feature>
<dbReference type="Pfam" id="PF07883">
    <property type="entry name" value="Cupin_2"/>
    <property type="match status" value="1"/>
</dbReference>
<dbReference type="InterPro" id="IPR014710">
    <property type="entry name" value="RmlC-like_jellyroll"/>
</dbReference>
<dbReference type="InterPro" id="IPR011051">
    <property type="entry name" value="RmlC_Cupin_sf"/>
</dbReference>
<organism evidence="3 4">
    <name type="scientific">Brevundimonas olei</name>
    <dbReference type="NCBI Taxonomy" id="657642"/>
    <lineage>
        <taxon>Bacteria</taxon>
        <taxon>Pseudomonadati</taxon>
        <taxon>Pseudomonadota</taxon>
        <taxon>Alphaproteobacteria</taxon>
        <taxon>Caulobacterales</taxon>
        <taxon>Caulobacteraceae</taxon>
        <taxon>Brevundimonas</taxon>
    </lineage>
</organism>
<accession>A0ABZ2ILM2</accession>
<feature type="signal peptide" evidence="1">
    <location>
        <begin position="1"/>
        <end position="19"/>
    </location>
</feature>
<dbReference type="Gene3D" id="2.60.120.10">
    <property type="entry name" value="Jelly Rolls"/>
    <property type="match status" value="1"/>
</dbReference>
<dbReference type="InterPro" id="IPR013096">
    <property type="entry name" value="Cupin_2"/>
</dbReference>
<dbReference type="RefSeq" id="WP_338578485.1">
    <property type="nucleotide sequence ID" value="NZ_CP146369.1"/>
</dbReference>
<gene>
    <name evidence="3" type="ORF">V8J38_07325</name>
</gene>
<keyword evidence="4" id="KW-1185">Reference proteome</keyword>
<evidence type="ECO:0000259" key="2">
    <source>
        <dbReference type="Pfam" id="PF07883"/>
    </source>
</evidence>
<dbReference type="Proteomes" id="UP001363460">
    <property type="component" value="Chromosome"/>
</dbReference>
<proteinExistence type="predicted"/>
<reference evidence="3 4" key="1">
    <citation type="submission" date="2024-02" db="EMBL/GenBank/DDBJ databases">
        <title>Distribution and functional of Brevundimonas-related endobacteria within Verticillium dahliae.</title>
        <authorList>
            <person name="Zeng H."/>
        </authorList>
    </citation>
    <scope>NUCLEOTIDE SEQUENCE [LARGE SCALE GENOMIC DNA]</scope>
    <source>
        <strain evidence="3 4">TRM 44200</strain>
    </source>
</reference>
<evidence type="ECO:0000313" key="3">
    <source>
        <dbReference type="EMBL" id="WWT56243.1"/>
    </source>
</evidence>
<feature type="domain" description="Cupin type-2" evidence="2">
    <location>
        <begin position="72"/>
        <end position="135"/>
    </location>
</feature>
<dbReference type="SUPFAM" id="SSF51182">
    <property type="entry name" value="RmlC-like cupins"/>
    <property type="match status" value="1"/>
</dbReference>
<evidence type="ECO:0000313" key="4">
    <source>
        <dbReference type="Proteomes" id="UP001363460"/>
    </source>
</evidence>
<evidence type="ECO:0000256" key="1">
    <source>
        <dbReference type="SAM" id="SignalP"/>
    </source>
</evidence>
<dbReference type="EMBL" id="CP146369">
    <property type="protein sequence ID" value="WWT56243.1"/>
    <property type="molecule type" value="Genomic_DNA"/>
</dbReference>
<keyword evidence="1" id="KW-0732">Signal</keyword>